<dbReference type="Proteomes" id="UP001206483">
    <property type="component" value="Unassembled WGS sequence"/>
</dbReference>
<gene>
    <name evidence="2" type="ORF">FHR36_007419</name>
</gene>
<accession>A0ABT1J9U8</accession>
<sequence length="56" mass="5974">MAPTHGDRRCRPRTRGDVLDGLEPVDDSHGNLIAAMDGTQNSIHSQPLTEPVIAPG</sequence>
<evidence type="ECO:0000256" key="1">
    <source>
        <dbReference type="SAM" id="MobiDB-lite"/>
    </source>
</evidence>
<comment type="caution">
    <text evidence="2">The sequence shown here is derived from an EMBL/GenBank/DDBJ whole genome shotgun (WGS) entry which is preliminary data.</text>
</comment>
<name>A0ABT1J9U8_9ACTN</name>
<organism evidence="2 3">
    <name type="scientific">Kitasatospora paracochleata</name>
    <dbReference type="NCBI Taxonomy" id="58354"/>
    <lineage>
        <taxon>Bacteria</taxon>
        <taxon>Bacillati</taxon>
        <taxon>Actinomycetota</taxon>
        <taxon>Actinomycetes</taxon>
        <taxon>Kitasatosporales</taxon>
        <taxon>Streptomycetaceae</taxon>
        <taxon>Kitasatospora</taxon>
    </lineage>
</organism>
<keyword evidence="3" id="KW-1185">Reference proteome</keyword>
<reference evidence="2 3" key="1">
    <citation type="submission" date="2022-06" db="EMBL/GenBank/DDBJ databases">
        <title>Sequencing the genomes of 1000 actinobacteria strains.</title>
        <authorList>
            <person name="Klenk H.-P."/>
        </authorList>
    </citation>
    <scope>NUCLEOTIDE SEQUENCE [LARGE SCALE GENOMIC DNA]</scope>
    <source>
        <strain evidence="2 3">DSM 41656</strain>
    </source>
</reference>
<evidence type="ECO:0000313" key="3">
    <source>
        <dbReference type="Proteomes" id="UP001206483"/>
    </source>
</evidence>
<feature type="region of interest" description="Disordered" evidence="1">
    <location>
        <begin position="1"/>
        <end position="25"/>
    </location>
</feature>
<proteinExistence type="predicted"/>
<protein>
    <submittedName>
        <fullName evidence="2">Uncharacterized protein (DUF2235 family)</fullName>
    </submittedName>
</protein>
<feature type="compositionally biased region" description="Basic and acidic residues" evidence="1">
    <location>
        <begin position="1"/>
        <end position="18"/>
    </location>
</feature>
<dbReference type="EMBL" id="JAMZDX010000008">
    <property type="protein sequence ID" value="MCP2314220.1"/>
    <property type="molecule type" value="Genomic_DNA"/>
</dbReference>
<evidence type="ECO:0000313" key="2">
    <source>
        <dbReference type="EMBL" id="MCP2314220.1"/>
    </source>
</evidence>